<feature type="transmembrane region" description="Helical" evidence="1">
    <location>
        <begin position="101"/>
        <end position="130"/>
    </location>
</feature>
<keyword evidence="3" id="KW-1185">Reference proteome</keyword>
<dbReference type="AlphaFoldDB" id="A0AAV7LE05"/>
<evidence type="ECO:0000313" key="3">
    <source>
        <dbReference type="Proteomes" id="UP001066276"/>
    </source>
</evidence>
<proteinExistence type="predicted"/>
<evidence type="ECO:0000313" key="2">
    <source>
        <dbReference type="EMBL" id="KAJ1089871.1"/>
    </source>
</evidence>
<sequence>MPTRSYRSCSRECSHSQCRCLAVRTWMTSGTGRLALAILVRMIDCLLAGPVPGNLVRFRGGTRAAFRYTGKRRIHNLLVGFLNPSRSLSAWDSRPLTSFTVLSLICCMLLPPFGSALACFHLFWACFLAASALRSGGGIMACCWGGAGCRWTVALLVRGPAEGEWPFPVMLVGVEAQMGSKRQTERDQGRAGSLTSGMVEARQESLPQMFHQQGDVPRFVPRRRLSSA</sequence>
<keyword evidence="1" id="KW-0472">Membrane</keyword>
<accession>A0AAV7LE05</accession>
<keyword evidence="1" id="KW-0812">Transmembrane</keyword>
<organism evidence="2 3">
    <name type="scientific">Pleurodeles waltl</name>
    <name type="common">Iberian ribbed newt</name>
    <dbReference type="NCBI Taxonomy" id="8319"/>
    <lineage>
        <taxon>Eukaryota</taxon>
        <taxon>Metazoa</taxon>
        <taxon>Chordata</taxon>
        <taxon>Craniata</taxon>
        <taxon>Vertebrata</taxon>
        <taxon>Euteleostomi</taxon>
        <taxon>Amphibia</taxon>
        <taxon>Batrachia</taxon>
        <taxon>Caudata</taxon>
        <taxon>Salamandroidea</taxon>
        <taxon>Salamandridae</taxon>
        <taxon>Pleurodelinae</taxon>
        <taxon>Pleurodeles</taxon>
    </lineage>
</organism>
<protein>
    <submittedName>
        <fullName evidence="2">Uncharacterized protein</fullName>
    </submittedName>
</protein>
<name>A0AAV7LE05_PLEWA</name>
<dbReference type="EMBL" id="JANPWB010000015">
    <property type="protein sequence ID" value="KAJ1089871.1"/>
    <property type="molecule type" value="Genomic_DNA"/>
</dbReference>
<evidence type="ECO:0000256" key="1">
    <source>
        <dbReference type="SAM" id="Phobius"/>
    </source>
</evidence>
<dbReference type="Proteomes" id="UP001066276">
    <property type="component" value="Chromosome 11"/>
</dbReference>
<keyword evidence="1" id="KW-1133">Transmembrane helix</keyword>
<gene>
    <name evidence="2" type="ORF">NDU88_003014</name>
</gene>
<comment type="caution">
    <text evidence="2">The sequence shown here is derived from an EMBL/GenBank/DDBJ whole genome shotgun (WGS) entry which is preliminary data.</text>
</comment>
<reference evidence="2" key="1">
    <citation type="journal article" date="2022" name="bioRxiv">
        <title>Sequencing and chromosome-scale assembly of the giantPleurodeles waltlgenome.</title>
        <authorList>
            <person name="Brown T."/>
            <person name="Elewa A."/>
            <person name="Iarovenko S."/>
            <person name="Subramanian E."/>
            <person name="Araus A.J."/>
            <person name="Petzold A."/>
            <person name="Susuki M."/>
            <person name="Suzuki K.-i.T."/>
            <person name="Hayashi T."/>
            <person name="Toyoda A."/>
            <person name="Oliveira C."/>
            <person name="Osipova E."/>
            <person name="Leigh N.D."/>
            <person name="Simon A."/>
            <person name="Yun M.H."/>
        </authorList>
    </citation>
    <scope>NUCLEOTIDE SEQUENCE</scope>
    <source>
        <strain evidence="2">20211129_DDA</strain>
        <tissue evidence="2">Liver</tissue>
    </source>
</reference>